<feature type="compositionally biased region" description="Pro residues" evidence="4">
    <location>
        <begin position="173"/>
        <end position="184"/>
    </location>
</feature>
<evidence type="ECO:0000256" key="4">
    <source>
        <dbReference type="SAM" id="MobiDB-lite"/>
    </source>
</evidence>
<feature type="compositionally biased region" description="Gly residues" evidence="4">
    <location>
        <begin position="334"/>
        <end position="346"/>
    </location>
</feature>
<reference evidence="5 6" key="1">
    <citation type="journal article" date="2015" name="Sci. Rep.">
        <title>Chromosome-level genome map provides insights into diverse defense mechanisms in the medicinal fungus Ganoderma sinense.</title>
        <authorList>
            <person name="Zhu Y."/>
            <person name="Xu J."/>
            <person name="Sun C."/>
            <person name="Zhou S."/>
            <person name="Xu H."/>
            <person name="Nelson D.R."/>
            <person name="Qian J."/>
            <person name="Song J."/>
            <person name="Luo H."/>
            <person name="Xiang L."/>
            <person name="Li Y."/>
            <person name="Xu Z."/>
            <person name="Ji A."/>
            <person name="Wang L."/>
            <person name="Lu S."/>
            <person name="Hayward A."/>
            <person name="Sun W."/>
            <person name="Li X."/>
            <person name="Schwartz D.C."/>
            <person name="Wang Y."/>
            <person name="Chen S."/>
        </authorList>
    </citation>
    <scope>NUCLEOTIDE SEQUENCE [LARGE SCALE GENOMIC DNA]</scope>
    <source>
        <strain evidence="5 6">ZZ0214-1</strain>
    </source>
</reference>
<evidence type="ECO:0000313" key="6">
    <source>
        <dbReference type="Proteomes" id="UP000230002"/>
    </source>
</evidence>
<evidence type="ECO:0000256" key="3">
    <source>
        <dbReference type="SAM" id="Coils"/>
    </source>
</evidence>
<sequence>MYHDLDGDLIRAWQILHELSEQNALNHKMAAGLASQAHSLKGDAANLASGFSLRRVNVDISKEAFESEIERQNAQIIIENHTLLQENKQLSALLKEYEETMENVMLKFRKHAFAAQQHELTMTRHYETLIQNLDNALPQNDFSTNPSAADSLHRLAYSLRALLRTMNGDSPHPDTPPQEGSPPQDPHEYDLSLSSTSSTAAIPTPDELHALLTTREDWAVERESEIMRLEAENEALRRTLGIDRASAAANGWLDDEARELLTFRRPAALSHRAGSPGQLGGGFVRGNIPSFDSQNQGPMGGGGGASTFMGMSAFNPAPGPGSGPAPGVNLGLGPSQGPGGPVGAPGGSTLQPGMRGVQGRRPAMFGRGRGGPPPFWDGVNQNQPPPERLWQQQGAGAGFDLSR</sequence>
<feature type="region of interest" description="Disordered" evidence="4">
    <location>
        <begin position="297"/>
        <end position="403"/>
    </location>
</feature>
<gene>
    <name evidence="5" type="ORF">GSI_06205</name>
</gene>
<evidence type="ECO:0000256" key="2">
    <source>
        <dbReference type="ARBA" id="ARBA00023054"/>
    </source>
</evidence>
<organism evidence="5 6">
    <name type="scientific">Ganoderma sinense ZZ0214-1</name>
    <dbReference type="NCBI Taxonomy" id="1077348"/>
    <lineage>
        <taxon>Eukaryota</taxon>
        <taxon>Fungi</taxon>
        <taxon>Dikarya</taxon>
        <taxon>Basidiomycota</taxon>
        <taxon>Agaricomycotina</taxon>
        <taxon>Agaricomycetes</taxon>
        <taxon>Polyporales</taxon>
        <taxon>Polyporaceae</taxon>
        <taxon>Ganoderma</taxon>
    </lineage>
</organism>
<evidence type="ECO:0000256" key="1">
    <source>
        <dbReference type="ARBA" id="ARBA00005537"/>
    </source>
</evidence>
<dbReference type="Proteomes" id="UP000230002">
    <property type="component" value="Unassembled WGS sequence"/>
</dbReference>
<comment type="caution">
    <text evidence="5">The sequence shown here is derived from an EMBL/GenBank/DDBJ whole genome shotgun (WGS) entry which is preliminary data.</text>
</comment>
<protein>
    <submittedName>
        <fullName evidence="5">Uncharacterized protein</fullName>
    </submittedName>
</protein>
<dbReference type="Pfam" id="PF05769">
    <property type="entry name" value="SIKE"/>
    <property type="match status" value="1"/>
</dbReference>
<dbReference type="PANTHER" id="PTHR39472">
    <property type="entry name" value="EXPRESSED PROTEIN"/>
    <property type="match status" value="1"/>
</dbReference>
<comment type="similarity">
    <text evidence="1">Belongs to the SIKE family.</text>
</comment>
<dbReference type="EMBL" id="AYKW01000012">
    <property type="protein sequence ID" value="PIL31503.1"/>
    <property type="molecule type" value="Genomic_DNA"/>
</dbReference>
<keyword evidence="6" id="KW-1185">Reference proteome</keyword>
<feature type="compositionally biased region" description="Low complexity" evidence="4">
    <location>
        <begin position="191"/>
        <end position="201"/>
    </location>
</feature>
<proteinExistence type="inferred from homology"/>
<keyword evidence="2 3" id="KW-0175">Coiled coil</keyword>
<dbReference type="OrthoDB" id="21214at2759"/>
<feature type="coiled-coil region" evidence="3">
    <location>
        <begin position="80"/>
        <end position="107"/>
    </location>
</feature>
<dbReference type="InterPro" id="IPR008555">
    <property type="entry name" value="SIKE"/>
</dbReference>
<evidence type="ECO:0000313" key="5">
    <source>
        <dbReference type="EMBL" id="PIL31503.1"/>
    </source>
</evidence>
<accession>A0A2G8SCN0</accession>
<dbReference type="PANTHER" id="PTHR39472:SF1">
    <property type="entry name" value="EXPRESSED PROTEIN"/>
    <property type="match status" value="1"/>
</dbReference>
<dbReference type="AlphaFoldDB" id="A0A2G8SCN0"/>
<name>A0A2G8SCN0_9APHY</name>
<feature type="region of interest" description="Disordered" evidence="4">
    <location>
        <begin position="165"/>
        <end position="203"/>
    </location>
</feature>